<gene>
    <name evidence="2" type="ORF">CLV43_104290</name>
</gene>
<evidence type="ECO:0000256" key="1">
    <source>
        <dbReference type="SAM" id="Phobius"/>
    </source>
</evidence>
<accession>A0A2T0T9W2</accession>
<protein>
    <recommendedName>
        <fullName evidence="4">Pentapeptide repeat protein</fullName>
    </recommendedName>
</protein>
<sequence length="447" mass="48967">MTAAVLPPPGMVITTLLTSAAICVVLLVAVLGTWAVKRTWLTAQSLLLVCAALLAVIAMSGATAWLLWVDGPRGPGEALKSGALTAGAVLALYGLWLNHRRHQVEEDRRDTERARYELEALRSDHDRERGAAERFARAIELLGDDADQVRVGAMHSLVGLVRGWPDLTQTVLDVLCSYLRRPFDHPSLVSAGGRVRDWSDPEHVELADRERQVRLTAQRQLQEVLSFRADEEADARSLDLTGATLDQFTLRDVHIGSLLADGSRWFGGTVLELVRASGSVSLRRAAVTGHFAMLACLATATVLDDAEFDRVDLTDTSPGRLAAVDTKVRGELVADRVRCAGEAHGQLLVEGRTSFRDAVFVGPVNLSGKFEGRVDFERAQFHNALRFDDFKAHGGLRFRPARLPQDFNPTRFFAMSGQEAVLPDGFELRPMGPGIGLGRVQRTVVRR</sequence>
<evidence type="ECO:0000313" key="3">
    <source>
        <dbReference type="Proteomes" id="UP000239494"/>
    </source>
</evidence>
<dbReference type="AlphaFoldDB" id="A0A2T0T9W2"/>
<reference evidence="2 3" key="1">
    <citation type="submission" date="2018-03" db="EMBL/GenBank/DDBJ databases">
        <title>Genomic Encyclopedia of Archaeal and Bacterial Type Strains, Phase II (KMG-II): from individual species to whole genera.</title>
        <authorList>
            <person name="Goeker M."/>
        </authorList>
    </citation>
    <scope>NUCLEOTIDE SEQUENCE [LARGE SCALE GENOMIC DNA]</scope>
    <source>
        <strain evidence="2 3">DSM 44720</strain>
    </source>
</reference>
<evidence type="ECO:0008006" key="4">
    <source>
        <dbReference type="Google" id="ProtNLM"/>
    </source>
</evidence>
<feature type="transmembrane region" description="Helical" evidence="1">
    <location>
        <begin position="46"/>
        <end position="69"/>
    </location>
</feature>
<feature type="transmembrane region" description="Helical" evidence="1">
    <location>
        <begin position="12"/>
        <end position="34"/>
    </location>
</feature>
<keyword evidence="1" id="KW-0472">Membrane</keyword>
<feature type="transmembrane region" description="Helical" evidence="1">
    <location>
        <begin position="81"/>
        <end position="99"/>
    </location>
</feature>
<comment type="caution">
    <text evidence="2">The sequence shown here is derived from an EMBL/GenBank/DDBJ whole genome shotgun (WGS) entry which is preliminary data.</text>
</comment>
<keyword evidence="1" id="KW-1133">Transmembrane helix</keyword>
<dbReference type="EMBL" id="PVTF01000004">
    <property type="protein sequence ID" value="PRY42457.1"/>
    <property type="molecule type" value="Genomic_DNA"/>
</dbReference>
<name>A0A2T0T9W2_9PSEU</name>
<keyword evidence="1" id="KW-0812">Transmembrane</keyword>
<evidence type="ECO:0000313" key="2">
    <source>
        <dbReference type="EMBL" id="PRY42457.1"/>
    </source>
</evidence>
<dbReference type="Proteomes" id="UP000239494">
    <property type="component" value="Unassembled WGS sequence"/>
</dbReference>
<proteinExistence type="predicted"/>
<keyword evidence="3" id="KW-1185">Reference proteome</keyword>
<organism evidence="2 3">
    <name type="scientific">Umezawaea tangerina</name>
    <dbReference type="NCBI Taxonomy" id="84725"/>
    <lineage>
        <taxon>Bacteria</taxon>
        <taxon>Bacillati</taxon>
        <taxon>Actinomycetota</taxon>
        <taxon>Actinomycetes</taxon>
        <taxon>Pseudonocardiales</taxon>
        <taxon>Pseudonocardiaceae</taxon>
        <taxon>Umezawaea</taxon>
    </lineage>
</organism>